<dbReference type="EMBL" id="RKLV01000009">
    <property type="protein sequence ID" value="MCX2819547.1"/>
    <property type="molecule type" value="Genomic_DNA"/>
</dbReference>
<dbReference type="Pfam" id="PF00291">
    <property type="entry name" value="PALP"/>
    <property type="match status" value="1"/>
</dbReference>
<dbReference type="Gene3D" id="3.40.50.1100">
    <property type="match status" value="2"/>
</dbReference>
<dbReference type="GO" id="GO:0003941">
    <property type="term" value="F:L-serine ammonia-lyase activity"/>
    <property type="evidence" value="ECO:0007669"/>
    <property type="project" value="TreeGrafter"/>
</dbReference>
<comment type="caution">
    <text evidence="6">The sequence shown here is derived from an EMBL/GenBank/DDBJ whole genome shotgun (WGS) entry which is preliminary data.</text>
</comment>
<dbReference type="InterPro" id="IPR001926">
    <property type="entry name" value="TrpB-like_PALP"/>
</dbReference>
<evidence type="ECO:0000259" key="5">
    <source>
        <dbReference type="Pfam" id="PF00291"/>
    </source>
</evidence>
<dbReference type="PANTHER" id="PTHR48078">
    <property type="entry name" value="THREONINE DEHYDRATASE, MITOCHONDRIAL-RELATED"/>
    <property type="match status" value="1"/>
</dbReference>
<keyword evidence="7" id="KW-1185">Reference proteome</keyword>
<dbReference type="GO" id="GO:0009097">
    <property type="term" value="P:isoleucine biosynthetic process"/>
    <property type="evidence" value="ECO:0007669"/>
    <property type="project" value="TreeGrafter"/>
</dbReference>
<name>A0A9Q4GH77_9EURY</name>
<dbReference type="InterPro" id="IPR036052">
    <property type="entry name" value="TrpB-like_PALP_sf"/>
</dbReference>
<sequence>MSIWEREDDLPDVNPVTSEEGDTPVVPAPCIADDLGVEELLFKDESRNPTGSIHDRAVSVGVSVARDEGAERVTCHAAGDLAVSVACYTARAGIGSKAYVPSRTRFDVKASVNVHGGDMKVVRGNLNDARREADEDDGYAVSSPDDRLRAGYATAAREVAETDPDAVVCPVGTGDLYTAFADELDGVPVHAVQPEGCATLSEEVETPDTVVGELEDPSPPRVDELRATVEANGEAVAVSDGDALDACLDASREGVSVSPAGGVALAGVESLDVSGRVVVLNPALGRLSADALRNRMVYHGE</sequence>
<keyword evidence="2" id="KW-0663">Pyridoxal phosphate</keyword>
<reference evidence="6" key="1">
    <citation type="submission" date="2022-09" db="EMBL/GenBank/DDBJ databases">
        <title>Haloadaptaus new haloarchaeum isolated from saline soil.</title>
        <authorList>
            <person name="Duran-Viseras A."/>
            <person name="Sanchez-Porro C."/>
            <person name="Ventosa A."/>
        </authorList>
    </citation>
    <scope>NUCLEOTIDE SEQUENCE</scope>
    <source>
        <strain evidence="6">F3-133</strain>
    </source>
</reference>
<dbReference type="SUPFAM" id="SSF53686">
    <property type="entry name" value="Tryptophan synthase beta subunit-like PLP-dependent enzymes"/>
    <property type="match status" value="1"/>
</dbReference>
<comment type="cofactor">
    <cofactor evidence="1">
        <name>pyridoxal 5'-phosphate</name>
        <dbReference type="ChEBI" id="CHEBI:597326"/>
    </cofactor>
</comment>
<proteinExistence type="predicted"/>
<evidence type="ECO:0000256" key="4">
    <source>
        <dbReference type="SAM" id="MobiDB-lite"/>
    </source>
</evidence>
<dbReference type="InterPro" id="IPR050147">
    <property type="entry name" value="Ser/Thr_Dehydratase"/>
</dbReference>
<evidence type="ECO:0000313" key="7">
    <source>
        <dbReference type="Proteomes" id="UP001149411"/>
    </source>
</evidence>
<evidence type="ECO:0000256" key="3">
    <source>
        <dbReference type="ARBA" id="ARBA00023239"/>
    </source>
</evidence>
<dbReference type="GO" id="GO:0004794">
    <property type="term" value="F:threonine deaminase activity"/>
    <property type="evidence" value="ECO:0007669"/>
    <property type="project" value="TreeGrafter"/>
</dbReference>
<dbReference type="PANTHER" id="PTHR48078:SF6">
    <property type="entry name" value="L-THREONINE DEHYDRATASE CATABOLIC TDCB"/>
    <property type="match status" value="1"/>
</dbReference>
<dbReference type="GO" id="GO:0006567">
    <property type="term" value="P:L-threonine catabolic process"/>
    <property type="evidence" value="ECO:0007669"/>
    <property type="project" value="TreeGrafter"/>
</dbReference>
<evidence type="ECO:0000256" key="2">
    <source>
        <dbReference type="ARBA" id="ARBA00022898"/>
    </source>
</evidence>
<accession>A0A9Q4GH77</accession>
<feature type="compositionally biased region" description="Acidic residues" evidence="4">
    <location>
        <begin position="1"/>
        <end position="11"/>
    </location>
</feature>
<organism evidence="6 7">
    <name type="scientific">Halorutilus salinus</name>
    <dbReference type="NCBI Taxonomy" id="2487751"/>
    <lineage>
        <taxon>Archaea</taxon>
        <taxon>Methanobacteriati</taxon>
        <taxon>Methanobacteriota</taxon>
        <taxon>Stenosarchaea group</taxon>
        <taxon>Halobacteria</taxon>
        <taxon>Halorutilales</taxon>
        <taxon>Halorutilaceae</taxon>
        <taxon>Halorutilus</taxon>
    </lineage>
</organism>
<dbReference type="Proteomes" id="UP001149411">
    <property type="component" value="Unassembled WGS sequence"/>
</dbReference>
<feature type="domain" description="Tryptophan synthase beta chain-like PALP" evidence="5">
    <location>
        <begin position="17"/>
        <end position="280"/>
    </location>
</feature>
<feature type="region of interest" description="Disordered" evidence="4">
    <location>
        <begin position="1"/>
        <end position="24"/>
    </location>
</feature>
<keyword evidence="3" id="KW-0456">Lyase</keyword>
<gene>
    <name evidence="6" type="ORF">EGH25_09315</name>
</gene>
<evidence type="ECO:0000256" key="1">
    <source>
        <dbReference type="ARBA" id="ARBA00001933"/>
    </source>
</evidence>
<evidence type="ECO:0000313" key="6">
    <source>
        <dbReference type="EMBL" id="MCX2819547.1"/>
    </source>
</evidence>
<dbReference type="GO" id="GO:0006565">
    <property type="term" value="P:L-serine catabolic process"/>
    <property type="evidence" value="ECO:0007669"/>
    <property type="project" value="TreeGrafter"/>
</dbReference>
<dbReference type="AlphaFoldDB" id="A0A9Q4GH77"/>
<dbReference type="RefSeq" id="WP_266087900.1">
    <property type="nucleotide sequence ID" value="NZ_RKLV01000009.1"/>
</dbReference>
<protein>
    <submittedName>
        <fullName evidence="6">Pyridoxal-phosphate dependent enzyme</fullName>
    </submittedName>
</protein>